<dbReference type="Proteomes" id="UP000009183">
    <property type="component" value="Chromosome 12"/>
</dbReference>
<dbReference type="Pfam" id="PF25019">
    <property type="entry name" value="LRR_R13L1-DRL21"/>
    <property type="match status" value="1"/>
</dbReference>
<keyword evidence="4" id="KW-0611">Plant defense</keyword>
<dbReference type="FunFam" id="3.40.50.300:FF:001091">
    <property type="entry name" value="Probable disease resistance protein At1g61300"/>
    <property type="match status" value="1"/>
</dbReference>
<dbReference type="InterPro" id="IPR042197">
    <property type="entry name" value="Apaf_helical"/>
</dbReference>
<reference evidence="11" key="1">
    <citation type="journal article" date="2007" name="Nature">
        <title>The grapevine genome sequence suggests ancestral hexaploidization in major angiosperm phyla.</title>
        <authorList>
            <consortium name="The French-Italian Public Consortium for Grapevine Genome Characterization."/>
            <person name="Jaillon O."/>
            <person name="Aury J.-M."/>
            <person name="Noel B."/>
            <person name="Policriti A."/>
            <person name="Clepet C."/>
            <person name="Casagrande A."/>
            <person name="Choisne N."/>
            <person name="Aubourg S."/>
            <person name="Vitulo N."/>
            <person name="Jubin C."/>
            <person name="Vezzi A."/>
            <person name="Legeai F."/>
            <person name="Hugueney P."/>
            <person name="Dasilva C."/>
            <person name="Horner D."/>
            <person name="Mica E."/>
            <person name="Jublot D."/>
            <person name="Poulain J."/>
            <person name="Bruyere C."/>
            <person name="Billault A."/>
            <person name="Segurens B."/>
            <person name="Gouyvenoux M."/>
            <person name="Ugarte E."/>
            <person name="Cattonaro F."/>
            <person name="Anthouard V."/>
            <person name="Vico V."/>
            <person name="Del Fabbro C."/>
            <person name="Alaux M."/>
            <person name="Di Gaspero G."/>
            <person name="Dumas V."/>
            <person name="Felice N."/>
            <person name="Paillard S."/>
            <person name="Juman I."/>
            <person name="Moroldo M."/>
            <person name="Scalabrin S."/>
            <person name="Canaguier A."/>
            <person name="Le Clainche I."/>
            <person name="Malacrida G."/>
            <person name="Durand E."/>
            <person name="Pesole G."/>
            <person name="Laucou V."/>
            <person name="Chatelet P."/>
            <person name="Merdinoglu D."/>
            <person name="Delledonne M."/>
            <person name="Pezzotti M."/>
            <person name="Lecharny A."/>
            <person name="Scarpelli C."/>
            <person name="Artiguenave F."/>
            <person name="Pe M.E."/>
            <person name="Valle G."/>
            <person name="Morgante M."/>
            <person name="Caboche M."/>
            <person name="Adam-Blondon A.-F."/>
            <person name="Weissenbach J."/>
            <person name="Quetier F."/>
            <person name="Wincker P."/>
        </authorList>
    </citation>
    <scope>NUCLEOTIDE SEQUENCE [LARGE SCALE GENOMIC DNA]</scope>
    <source>
        <strain evidence="11">cv. Pinot noir / PN40024</strain>
    </source>
</reference>
<dbReference type="InParanoid" id="F6H928"/>
<dbReference type="Pfam" id="PF23559">
    <property type="entry name" value="WHD_DRP"/>
    <property type="match status" value="1"/>
</dbReference>
<dbReference type="Gene3D" id="1.10.10.10">
    <property type="entry name" value="Winged helix-like DNA-binding domain superfamily/Winged helix DNA-binding domain"/>
    <property type="match status" value="1"/>
</dbReference>
<dbReference type="EMBL" id="FN595497">
    <property type="protein sequence ID" value="CCB48669.1"/>
    <property type="molecule type" value="Genomic_DNA"/>
</dbReference>
<dbReference type="OrthoDB" id="544129at2759"/>
<dbReference type="ExpressionAtlas" id="F6H928">
    <property type="expression patterns" value="baseline"/>
</dbReference>
<dbReference type="HOGENOM" id="CLU_000837_8_8_1"/>
<feature type="domain" description="Disease resistance N-terminal" evidence="7">
    <location>
        <begin position="10"/>
        <end position="101"/>
    </location>
</feature>
<dbReference type="Gene3D" id="3.80.10.10">
    <property type="entry name" value="Ribonuclease Inhibitor"/>
    <property type="match status" value="3"/>
</dbReference>
<dbReference type="InterPro" id="IPR036388">
    <property type="entry name" value="WH-like_DNA-bd_sf"/>
</dbReference>
<dbReference type="SUPFAM" id="SSF52047">
    <property type="entry name" value="RNI-like"/>
    <property type="match status" value="1"/>
</dbReference>
<dbReference type="eggNOG" id="KOG4658">
    <property type="taxonomic scope" value="Eukaryota"/>
</dbReference>
<evidence type="ECO:0008006" key="12">
    <source>
        <dbReference type="Google" id="ProtNLM"/>
    </source>
</evidence>
<organism evidence="10 11">
    <name type="scientific">Vitis vinifera</name>
    <name type="common">Grape</name>
    <dbReference type="NCBI Taxonomy" id="29760"/>
    <lineage>
        <taxon>Eukaryota</taxon>
        <taxon>Viridiplantae</taxon>
        <taxon>Streptophyta</taxon>
        <taxon>Embryophyta</taxon>
        <taxon>Tracheophyta</taxon>
        <taxon>Spermatophyta</taxon>
        <taxon>Magnoliopsida</taxon>
        <taxon>eudicotyledons</taxon>
        <taxon>Gunneridae</taxon>
        <taxon>Pentapetalae</taxon>
        <taxon>rosids</taxon>
        <taxon>Vitales</taxon>
        <taxon>Vitaceae</taxon>
        <taxon>Viteae</taxon>
        <taxon>Vitis</taxon>
    </lineage>
</organism>
<evidence type="ECO:0000256" key="2">
    <source>
        <dbReference type="ARBA" id="ARBA00022737"/>
    </source>
</evidence>
<dbReference type="Gene3D" id="1.20.5.4130">
    <property type="match status" value="1"/>
</dbReference>
<evidence type="ECO:0000256" key="4">
    <source>
        <dbReference type="ARBA" id="ARBA00022821"/>
    </source>
</evidence>
<dbReference type="InterPro" id="IPR002182">
    <property type="entry name" value="NB-ARC"/>
</dbReference>
<dbReference type="PaxDb" id="29760-VIT_12s0034g02310.t01"/>
<dbReference type="Gene3D" id="3.40.50.300">
    <property type="entry name" value="P-loop containing nucleotide triphosphate hydrolases"/>
    <property type="match status" value="1"/>
</dbReference>
<dbReference type="PRINTS" id="PR00364">
    <property type="entry name" value="DISEASERSIST"/>
</dbReference>
<evidence type="ECO:0000313" key="11">
    <source>
        <dbReference type="Proteomes" id="UP000009183"/>
    </source>
</evidence>
<keyword evidence="3" id="KW-0547">Nucleotide-binding</keyword>
<dbReference type="GO" id="GO:0005524">
    <property type="term" value="F:ATP binding"/>
    <property type="evidence" value="ECO:0007669"/>
    <property type="project" value="UniProtKB-KW"/>
</dbReference>
<accession>F6H928</accession>
<proteinExistence type="predicted"/>
<dbReference type="Pfam" id="PF18052">
    <property type="entry name" value="Rx_N"/>
    <property type="match status" value="1"/>
</dbReference>
<keyword evidence="11" id="KW-1185">Reference proteome</keyword>
<evidence type="ECO:0000256" key="3">
    <source>
        <dbReference type="ARBA" id="ARBA00022741"/>
    </source>
</evidence>
<evidence type="ECO:0000256" key="5">
    <source>
        <dbReference type="ARBA" id="ARBA00022840"/>
    </source>
</evidence>
<feature type="domain" description="Disease resistance protein winged helix" evidence="8">
    <location>
        <begin position="434"/>
        <end position="503"/>
    </location>
</feature>
<gene>
    <name evidence="10" type="ordered locus">VIT_12s0034g02310</name>
</gene>
<keyword evidence="5" id="KW-0067">ATP-binding</keyword>
<evidence type="ECO:0000259" key="9">
    <source>
        <dbReference type="Pfam" id="PF25019"/>
    </source>
</evidence>
<evidence type="ECO:0000313" key="10">
    <source>
        <dbReference type="EMBL" id="CCB48669.1"/>
    </source>
</evidence>
<dbReference type="GO" id="GO:0043531">
    <property type="term" value="F:ADP binding"/>
    <property type="evidence" value="ECO:0007669"/>
    <property type="project" value="InterPro"/>
</dbReference>
<sequence length="1359" mass="154663">MAGALVGGAFLSASLQVLFDRLASREVVSFIRGKKLSDALLKKLERKLLVVHAVLNDAEVKQFTDPYVKKWLVLLKEAVYDAEDILDEIATEALRHKMEAAESQTSTSQVGNIMDMSTWVHAPFDSQSIEKRVEEIIDRLEDMARDRAVLGLKEGVGEKLSQRWPSTSLVDESLVYGRDDEKQKMIEQVLSDNARRDEIGVISIVGMGGLGKTTLAQLLYNDPRVMEHFDLKAWVCVSEEFDPIRVTKTILEEITSSTFETNNLNQLQVKLKERINTKKFLLVLDDVWNEDSSNWAMLQTPLKGGAKGSKIVVTTRSTNVAAVMRAVYSHCLGELSSEDSWSLFRKLAFENGDSSAYPQLEAIGKKIVDKCQGLPLAVKAVGGLLHSEVEARKWDDILNSQIWDLSTDTVLPALRLSYNYLPSHLKQCFAYCSIFPKDYELEKEKLILLWMAEGLLQESKGKRRMEEVGDLYFHELLSKSFFQNSVWKKKTHFVMHDLIHDLAQLVSGEFSVSLEDGRVCQISEKTRHLSYFPREYNSFDRYGTLSEFKCLRTFLPLRVYMFGYLSNRVLHNLLSEIRCLRVLCLRGYGIVNLPHSIGKLQHLRYLDLSYALIEKLPTSICTLYNLQTLILSMCSNLYELPSRIENLINLCYLDIHRTPLREMPSHIGHLKCLQNLSDFIVGQKSRSGIGELKELSDIKGTLRISKLQNVKCGRDAREANLKDKMYMEELVLDWDWRADDIIQDGDIIDNLRPHTNLKRLSINRFGGSRFPTWVANPFFSNLQTLELWKCKNCLSLPPLGQLPSLEHLRISGMNGIERVGSEFYHYGNASSSIVVKPSFPSLQTLIFECMHNWEKWLYCGCRRGEFPRLQELYIINCPKLTGKLPKQLRSLKKLEIVGCPQLLVPSLRVPAISELTMVDCGKLQLKRPASGFTALQFSRVKISNISQWKQLPVGVHRLSITECDSVKTLIEEEPLQSKTCLLKYLEITYCCLSRSLRRVGLPTNALESLKISHCSKLEFLLSVLLRCHHPFLKNIHIRDNTCDSLSLSFSLSIFPRLRCFEISKLQGLEFLYISISEGDPTSLNYLNIYECPDLVYIELPALDSARYEISRCLKLKLLKHTLLTLRCLRLFHCPELLFQRDGLPSNLRELEISSCDQLTSQVDWGLQRLASLTTFNIRGGCQEIHSLPWECLLPSTITTLRIERLPNLKSLDSKGLQQLTSLSNLHIGDCPEFQSFGEEGLQHLTSLITLSISNCSELQSFGEEGLQHLTSLETLSICCCPELKSLTEAGLQHHSSLEKLHISGCPKLQYLTKERLPNSLSSLVVYKCSLLEGLCQFGKGQDWQYVAHIPHIIINDVLY</sequence>
<dbReference type="PANTHER" id="PTHR36766">
    <property type="entry name" value="PLANT BROAD-SPECTRUM MILDEW RESISTANCE PROTEIN RPW8"/>
    <property type="match status" value="1"/>
</dbReference>
<evidence type="ECO:0000259" key="6">
    <source>
        <dbReference type="Pfam" id="PF00931"/>
    </source>
</evidence>
<dbReference type="InterPro" id="IPR032675">
    <property type="entry name" value="LRR_dom_sf"/>
</dbReference>
<feature type="domain" description="NB-ARC" evidence="6">
    <location>
        <begin position="183"/>
        <end position="351"/>
    </location>
</feature>
<dbReference type="Gene3D" id="1.10.8.430">
    <property type="entry name" value="Helical domain of apoptotic protease-activating factors"/>
    <property type="match status" value="1"/>
</dbReference>
<dbReference type="InterPro" id="IPR058922">
    <property type="entry name" value="WHD_DRP"/>
</dbReference>
<evidence type="ECO:0000259" key="7">
    <source>
        <dbReference type="Pfam" id="PF18052"/>
    </source>
</evidence>
<dbReference type="Pfam" id="PF00931">
    <property type="entry name" value="NB-ARC"/>
    <property type="match status" value="1"/>
</dbReference>
<dbReference type="InterPro" id="IPR041118">
    <property type="entry name" value="Rx_N"/>
</dbReference>
<feature type="domain" description="R13L1/DRL21-like LRR repeat region" evidence="9">
    <location>
        <begin position="689"/>
        <end position="813"/>
    </location>
</feature>
<dbReference type="GO" id="GO:0098542">
    <property type="term" value="P:defense response to other organism"/>
    <property type="evidence" value="ECO:0000318"/>
    <property type="project" value="GO_Central"/>
</dbReference>
<dbReference type="FunFam" id="1.10.10.10:FF:000322">
    <property type="entry name" value="Probable disease resistance protein At1g63360"/>
    <property type="match status" value="1"/>
</dbReference>
<keyword evidence="2" id="KW-0677">Repeat</keyword>
<dbReference type="InterPro" id="IPR056789">
    <property type="entry name" value="LRR_R13L1-DRL21"/>
</dbReference>
<dbReference type="SMART" id="SM00367">
    <property type="entry name" value="LRR_CC"/>
    <property type="match status" value="4"/>
</dbReference>
<dbReference type="FunCoup" id="F6H928">
    <property type="interactions" value="400"/>
</dbReference>
<dbReference type="SUPFAM" id="SSF52058">
    <property type="entry name" value="L domain-like"/>
    <property type="match status" value="2"/>
</dbReference>
<evidence type="ECO:0000259" key="8">
    <source>
        <dbReference type="Pfam" id="PF23559"/>
    </source>
</evidence>
<dbReference type="InterPro" id="IPR006553">
    <property type="entry name" value="Leu-rich_rpt_Cys-con_subtyp"/>
</dbReference>
<keyword evidence="1" id="KW-0433">Leucine-rich repeat</keyword>
<evidence type="ECO:0000256" key="1">
    <source>
        <dbReference type="ARBA" id="ARBA00022614"/>
    </source>
</evidence>
<name>F6H928_VITVI</name>
<dbReference type="PANTHER" id="PTHR36766:SF40">
    <property type="entry name" value="DISEASE RESISTANCE PROTEIN RGA3"/>
    <property type="match status" value="1"/>
</dbReference>
<dbReference type="InterPro" id="IPR027417">
    <property type="entry name" value="P-loop_NTPase"/>
</dbReference>
<dbReference type="SMR" id="F6H928"/>
<protein>
    <recommendedName>
        <fullName evidence="12">Disease resistance RPP13-like protein 1</fullName>
    </recommendedName>
</protein>
<dbReference type="SUPFAM" id="SSF52540">
    <property type="entry name" value="P-loop containing nucleoside triphosphate hydrolases"/>
    <property type="match status" value="1"/>
</dbReference>